<evidence type="ECO:0000313" key="2">
    <source>
        <dbReference type="EMBL" id="GAJ02191.1"/>
    </source>
</evidence>
<dbReference type="SUPFAM" id="SSF158472">
    <property type="entry name" value="HAMP domain-like"/>
    <property type="match status" value="1"/>
</dbReference>
<accession>X1UQM7</accession>
<reference evidence="2" key="1">
    <citation type="journal article" date="2014" name="Front. Microbiol.">
        <title>High frequency of phylogenetically diverse reductive dehalogenase-homologous genes in deep subseafloor sedimentary metagenomes.</title>
        <authorList>
            <person name="Kawai M."/>
            <person name="Futagami T."/>
            <person name="Toyoda A."/>
            <person name="Takaki Y."/>
            <person name="Nishi S."/>
            <person name="Hori S."/>
            <person name="Arai W."/>
            <person name="Tsubouchi T."/>
            <person name="Morono Y."/>
            <person name="Uchiyama I."/>
            <person name="Ito T."/>
            <person name="Fujiyama A."/>
            <person name="Inagaki F."/>
            <person name="Takami H."/>
        </authorList>
    </citation>
    <scope>NUCLEOTIDE SEQUENCE</scope>
    <source>
        <strain evidence="2">Expedition CK06-06</strain>
    </source>
</reference>
<comment type="caution">
    <text evidence="2">The sequence shown here is derived from an EMBL/GenBank/DDBJ whole genome shotgun (WGS) entry which is preliminary data.</text>
</comment>
<dbReference type="InterPro" id="IPR003018">
    <property type="entry name" value="GAF"/>
</dbReference>
<dbReference type="EMBL" id="BARW01017502">
    <property type="protein sequence ID" value="GAJ02191.1"/>
    <property type="molecule type" value="Genomic_DNA"/>
</dbReference>
<dbReference type="InterPro" id="IPR043128">
    <property type="entry name" value="Rev_trsase/Diguanyl_cyclase"/>
</dbReference>
<name>X1UQM7_9ZZZZ</name>
<feature type="non-terminal residue" evidence="2">
    <location>
        <position position="279"/>
    </location>
</feature>
<protein>
    <recommendedName>
        <fullName evidence="1">HAMP domain-containing protein</fullName>
    </recommendedName>
</protein>
<gene>
    <name evidence="2" type="ORF">S12H4_30212</name>
</gene>
<dbReference type="SMART" id="SM00065">
    <property type="entry name" value="GAF"/>
    <property type="match status" value="1"/>
</dbReference>
<dbReference type="SUPFAM" id="SSF55781">
    <property type="entry name" value="GAF domain-like"/>
    <property type="match status" value="1"/>
</dbReference>
<evidence type="ECO:0000259" key="1">
    <source>
        <dbReference type="PROSITE" id="PS50885"/>
    </source>
</evidence>
<dbReference type="Pfam" id="PF00672">
    <property type="entry name" value="HAMP"/>
    <property type="match status" value="1"/>
</dbReference>
<feature type="domain" description="HAMP" evidence="1">
    <location>
        <begin position="1"/>
        <end position="50"/>
    </location>
</feature>
<dbReference type="CDD" id="cd06225">
    <property type="entry name" value="HAMP"/>
    <property type="match status" value="1"/>
</dbReference>
<dbReference type="GO" id="GO:0016020">
    <property type="term" value="C:membrane"/>
    <property type="evidence" value="ECO:0007669"/>
    <property type="project" value="InterPro"/>
</dbReference>
<proteinExistence type="predicted"/>
<sequence>IGPVIEMALEAKLIAGGDLSRHVSVSGEDEIGDLGHSINQLTRRIKGNMEELKSFGERTKLINIEIHKRVLALSSLLQIGENISASAQMEDVMTLIVEKIVQVMDSGYAMLFLPKPRAESILESNIAHNVTNEKLSQLEIKIGEGILGRAVAEDEVIYADSKAKFSKEVSRFKEDWGIKNFATFSIISHNKPVGMLLVGNDLEDFEFGNDDLELIKVFAKQAVIAYESEELTKRIKQSTIKDDLTNLYNEKYIIARLDEEIKRAAFYQRPCSYILFDVD</sequence>
<dbReference type="Gene3D" id="3.30.70.270">
    <property type="match status" value="1"/>
</dbReference>
<dbReference type="Pfam" id="PF01590">
    <property type="entry name" value="GAF"/>
    <property type="match status" value="1"/>
</dbReference>
<dbReference type="Gene3D" id="3.30.450.40">
    <property type="match status" value="1"/>
</dbReference>
<dbReference type="GO" id="GO:0007165">
    <property type="term" value="P:signal transduction"/>
    <property type="evidence" value="ECO:0007669"/>
    <property type="project" value="InterPro"/>
</dbReference>
<dbReference type="PROSITE" id="PS50885">
    <property type="entry name" value="HAMP"/>
    <property type="match status" value="1"/>
</dbReference>
<dbReference type="Gene3D" id="6.10.340.10">
    <property type="match status" value="1"/>
</dbReference>
<feature type="non-terminal residue" evidence="2">
    <location>
        <position position="1"/>
    </location>
</feature>
<dbReference type="SMART" id="SM00304">
    <property type="entry name" value="HAMP"/>
    <property type="match status" value="1"/>
</dbReference>
<organism evidence="2">
    <name type="scientific">marine sediment metagenome</name>
    <dbReference type="NCBI Taxonomy" id="412755"/>
    <lineage>
        <taxon>unclassified sequences</taxon>
        <taxon>metagenomes</taxon>
        <taxon>ecological metagenomes</taxon>
    </lineage>
</organism>
<dbReference type="InterPro" id="IPR029016">
    <property type="entry name" value="GAF-like_dom_sf"/>
</dbReference>
<dbReference type="AlphaFoldDB" id="X1UQM7"/>
<dbReference type="InterPro" id="IPR003660">
    <property type="entry name" value="HAMP_dom"/>
</dbReference>